<sequence length="143" mass="15634">MTAETIDLTRVTETVEPGERAESTEYLVNGRTAPCRFCGRPGAEGLHRAPGPRGPVCPDCLEVGSLLCQDGQERFLGELNLARLVTAPGVPCEFCDRDSRRALPWRRRPLPRMRCVPGDAVICADCLARGRQLLACVSRVSRG</sequence>
<dbReference type="STRING" id="115433.SAMN05421835_101620"/>
<reference evidence="1 2" key="1">
    <citation type="submission" date="2016-10" db="EMBL/GenBank/DDBJ databases">
        <authorList>
            <person name="de Groot N.N."/>
        </authorList>
    </citation>
    <scope>NUCLEOTIDE SEQUENCE [LARGE SCALE GENOMIC DNA]</scope>
    <source>
        <strain evidence="1 2">DSM 44468</strain>
    </source>
</reference>
<name>A0A1I3KNL8_9PSEU</name>
<dbReference type="Proteomes" id="UP000199025">
    <property type="component" value="Unassembled WGS sequence"/>
</dbReference>
<gene>
    <name evidence="1" type="ORF">SAMN05421835_101620</name>
</gene>
<dbReference type="AlphaFoldDB" id="A0A1I3KNL8"/>
<keyword evidence="2" id="KW-1185">Reference proteome</keyword>
<protein>
    <submittedName>
        <fullName evidence="1">Uncharacterized protein</fullName>
    </submittedName>
</protein>
<evidence type="ECO:0000313" key="2">
    <source>
        <dbReference type="Proteomes" id="UP000199025"/>
    </source>
</evidence>
<dbReference type="EMBL" id="FORP01000001">
    <property type="protein sequence ID" value="SFI73745.1"/>
    <property type="molecule type" value="Genomic_DNA"/>
</dbReference>
<accession>A0A1I3KNL8</accession>
<evidence type="ECO:0000313" key="1">
    <source>
        <dbReference type="EMBL" id="SFI73745.1"/>
    </source>
</evidence>
<proteinExistence type="predicted"/>
<dbReference type="RefSeq" id="WP_245782856.1">
    <property type="nucleotide sequence ID" value="NZ_CBDQZW010000002.1"/>
</dbReference>
<organism evidence="1 2">
    <name type="scientific">Amycolatopsis sacchari</name>
    <dbReference type="NCBI Taxonomy" id="115433"/>
    <lineage>
        <taxon>Bacteria</taxon>
        <taxon>Bacillati</taxon>
        <taxon>Actinomycetota</taxon>
        <taxon>Actinomycetes</taxon>
        <taxon>Pseudonocardiales</taxon>
        <taxon>Pseudonocardiaceae</taxon>
        <taxon>Amycolatopsis</taxon>
    </lineage>
</organism>